<dbReference type="OrthoDB" id="328594at2"/>
<dbReference type="KEGG" id="cep:Cri9333_0694"/>
<keyword evidence="4 5" id="KW-0472">Membrane</keyword>
<accession>K9VVW7</accession>
<organism evidence="6 7">
    <name type="scientific">Crinalium epipsammum PCC 9333</name>
    <dbReference type="NCBI Taxonomy" id="1173022"/>
    <lineage>
        <taxon>Bacteria</taxon>
        <taxon>Bacillati</taxon>
        <taxon>Cyanobacteriota</taxon>
        <taxon>Cyanophyceae</taxon>
        <taxon>Gomontiellales</taxon>
        <taxon>Gomontiellaceae</taxon>
        <taxon>Crinalium</taxon>
    </lineage>
</organism>
<dbReference type="HOGENOM" id="CLU_129387_1_0_3"/>
<evidence type="ECO:0000256" key="2">
    <source>
        <dbReference type="ARBA" id="ARBA00022692"/>
    </source>
</evidence>
<keyword evidence="3 5" id="KW-1133">Transmembrane helix</keyword>
<evidence type="ECO:0000256" key="1">
    <source>
        <dbReference type="ARBA" id="ARBA00004370"/>
    </source>
</evidence>
<dbReference type="InterPro" id="IPR001129">
    <property type="entry name" value="Membr-assoc_MAPEG"/>
</dbReference>
<keyword evidence="7" id="KW-1185">Reference proteome</keyword>
<comment type="subcellular location">
    <subcellularLocation>
        <location evidence="1">Membrane</location>
    </subcellularLocation>
</comment>
<sequence length="145" mass="16795">MAQDTIFSPFFATVFLTLLVWVYMYIRRISFFTSLKSHSLDMAVPTTPEQLAQISPPSVSNPSDNLKNLFEIPVIFYALVLYLFMTKQVDAVYVNAAWVFVIFRALHSIVHCTFNFIMVRFYLYLFATLAVWFITIRAAIIHFGT</sequence>
<dbReference type="AlphaFoldDB" id="K9VVW7"/>
<dbReference type="InterPro" id="IPR023352">
    <property type="entry name" value="MAPEG-like_dom_sf"/>
</dbReference>
<reference evidence="6 7" key="1">
    <citation type="submission" date="2012-06" db="EMBL/GenBank/DDBJ databases">
        <title>Finished chromosome of genome of Crinalium epipsammum PCC 9333.</title>
        <authorList>
            <consortium name="US DOE Joint Genome Institute"/>
            <person name="Gugger M."/>
            <person name="Coursin T."/>
            <person name="Rippka R."/>
            <person name="Tandeau De Marsac N."/>
            <person name="Huntemann M."/>
            <person name="Wei C.-L."/>
            <person name="Han J."/>
            <person name="Detter J.C."/>
            <person name="Han C."/>
            <person name="Tapia R."/>
            <person name="Davenport K."/>
            <person name="Daligault H."/>
            <person name="Erkkila T."/>
            <person name="Gu W."/>
            <person name="Munk A.C.C."/>
            <person name="Teshima H."/>
            <person name="Xu Y."/>
            <person name="Chain P."/>
            <person name="Chen A."/>
            <person name="Krypides N."/>
            <person name="Mavromatis K."/>
            <person name="Markowitz V."/>
            <person name="Szeto E."/>
            <person name="Ivanova N."/>
            <person name="Mikhailova N."/>
            <person name="Ovchinnikova G."/>
            <person name="Pagani I."/>
            <person name="Pati A."/>
            <person name="Goodwin L."/>
            <person name="Peters L."/>
            <person name="Pitluck S."/>
            <person name="Woyke T."/>
            <person name="Kerfeld C."/>
        </authorList>
    </citation>
    <scope>NUCLEOTIDE SEQUENCE [LARGE SCALE GENOMIC DNA]</scope>
    <source>
        <strain evidence="6 7">PCC 9333</strain>
    </source>
</reference>
<proteinExistence type="predicted"/>
<dbReference type="SUPFAM" id="SSF161084">
    <property type="entry name" value="MAPEG domain-like"/>
    <property type="match status" value="1"/>
</dbReference>
<protein>
    <recommendedName>
        <fullName evidence="8">MAPEG family protein</fullName>
    </recommendedName>
</protein>
<dbReference type="Proteomes" id="UP000010472">
    <property type="component" value="Chromosome"/>
</dbReference>
<feature type="transmembrane region" description="Helical" evidence="5">
    <location>
        <begin position="68"/>
        <end position="85"/>
    </location>
</feature>
<evidence type="ECO:0008006" key="8">
    <source>
        <dbReference type="Google" id="ProtNLM"/>
    </source>
</evidence>
<feature type="transmembrane region" description="Helical" evidence="5">
    <location>
        <begin position="122"/>
        <end position="143"/>
    </location>
</feature>
<dbReference type="EMBL" id="CP003620">
    <property type="protein sequence ID" value="AFZ11627.1"/>
    <property type="molecule type" value="Genomic_DNA"/>
</dbReference>
<evidence type="ECO:0000256" key="3">
    <source>
        <dbReference type="ARBA" id="ARBA00022989"/>
    </source>
</evidence>
<feature type="transmembrane region" description="Helical" evidence="5">
    <location>
        <begin position="6"/>
        <end position="26"/>
    </location>
</feature>
<evidence type="ECO:0000313" key="7">
    <source>
        <dbReference type="Proteomes" id="UP000010472"/>
    </source>
</evidence>
<dbReference type="RefSeq" id="WP_015201749.1">
    <property type="nucleotide sequence ID" value="NC_019753.1"/>
</dbReference>
<dbReference type="Gene3D" id="1.20.120.550">
    <property type="entry name" value="Membrane associated eicosanoid/glutathione metabolism-like domain"/>
    <property type="match status" value="1"/>
</dbReference>
<name>K9VVW7_9CYAN</name>
<keyword evidence="2 5" id="KW-0812">Transmembrane</keyword>
<gene>
    <name evidence="6" type="ORF">Cri9333_0694</name>
</gene>
<evidence type="ECO:0000256" key="4">
    <source>
        <dbReference type="ARBA" id="ARBA00023136"/>
    </source>
</evidence>
<evidence type="ECO:0000313" key="6">
    <source>
        <dbReference type="EMBL" id="AFZ11627.1"/>
    </source>
</evidence>
<dbReference type="GO" id="GO:0016020">
    <property type="term" value="C:membrane"/>
    <property type="evidence" value="ECO:0007669"/>
    <property type="project" value="UniProtKB-SubCell"/>
</dbReference>
<dbReference type="Pfam" id="PF01124">
    <property type="entry name" value="MAPEG"/>
    <property type="match status" value="1"/>
</dbReference>
<dbReference type="eggNOG" id="COG5331">
    <property type="taxonomic scope" value="Bacteria"/>
</dbReference>
<evidence type="ECO:0000256" key="5">
    <source>
        <dbReference type="SAM" id="Phobius"/>
    </source>
</evidence>
<feature type="transmembrane region" description="Helical" evidence="5">
    <location>
        <begin position="91"/>
        <end position="110"/>
    </location>
</feature>
<dbReference type="STRING" id="1173022.Cri9333_0694"/>